<organism evidence="2 3">
    <name type="scientific">Dictyobacter kobayashii</name>
    <dbReference type="NCBI Taxonomy" id="2014872"/>
    <lineage>
        <taxon>Bacteria</taxon>
        <taxon>Bacillati</taxon>
        <taxon>Chloroflexota</taxon>
        <taxon>Ktedonobacteria</taxon>
        <taxon>Ktedonobacterales</taxon>
        <taxon>Dictyobacteraceae</taxon>
        <taxon>Dictyobacter</taxon>
    </lineage>
</organism>
<protein>
    <recommendedName>
        <fullName evidence="4">Asl1-like glycosyl hydrolase catalytic domain-containing protein</fullName>
    </recommendedName>
</protein>
<dbReference type="Gene3D" id="3.20.20.80">
    <property type="entry name" value="Glycosidases"/>
    <property type="match status" value="1"/>
</dbReference>
<dbReference type="SUPFAM" id="SSF51445">
    <property type="entry name" value="(Trans)glycosidases"/>
    <property type="match status" value="1"/>
</dbReference>
<keyword evidence="3" id="KW-1185">Reference proteome</keyword>
<evidence type="ECO:0000313" key="3">
    <source>
        <dbReference type="Proteomes" id="UP000287188"/>
    </source>
</evidence>
<evidence type="ECO:0000256" key="1">
    <source>
        <dbReference type="SAM" id="Phobius"/>
    </source>
</evidence>
<dbReference type="AlphaFoldDB" id="A0A402AZF6"/>
<dbReference type="PANTHER" id="PTHR43576">
    <property type="entry name" value="ALPHA-L-ARABINOFURANOSIDASE C-RELATED"/>
    <property type="match status" value="1"/>
</dbReference>
<evidence type="ECO:0000313" key="2">
    <source>
        <dbReference type="EMBL" id="GCE24445.1"/>
    </source>
</evidence>
<comment type="caution">
    <text evidence="2">The sequence shown here is derived from an EMBL/GenBank/DDBJ whole genome shotgun (WGS) entry which is preliminary data.</text>
</comment>
<reference evidence="3" key="1">
    <citation type="submission" date="2018-12" db="EMBL/GenBank/DDBJ databases">
        <title>Tengunoibacter tsumagoiensis gen. nov., sp. nov., Dictyobacter kobayashii sp. nov., D. alpinus sp. nov., and D. joshuensis sp. nov. and description of Dictyobacteraceae fam. nov. within the order Ktedonobacterales isolated from Tengu-no-mugimeshi.</title>
        <authorList>
            <person name="Wang C.M."/>
            <person name="Zheng Y."/>
            <person name="Sakai Y."/>
            <person name="Toyoda A."/>
            <person name="Minakuchi Y."/>
            <person name="Abe K."/>
            <person name="Yokota A."/>
            <person name="Yabe S."/>
        </authorList>
    </citation>
    <scope>NUCLEOTIDE SEQUENCE [LARGE SCALE GENOMIC DNA]</scope>
    <source>
        <strain evidence="3">Uno11</strain>
    </source>
</reference>
<feature type="transmembrane region" description="Helical" evidence="1">
    <location>
        <begin position="12"/>
        <end position="35"/>
    </location>
</feature>
<gene>
    <name evidence="2" type="ORF">KDK_82450</name>
</gene>
<dbReference type="GO" id="GO:0000272">
    <property type="term" value="P:polysaccharide catabolic process"/>
    <property type="evidence" value="ECO:0007669"/>
    <property type="project" value="TreeGrafter"/>
</dbReference>
<sequence>MARKFTGHYSAYYRVGGITCSAMLCLLVSLIAVALPQSGSHSVTHAAAAASTTQVTVNAGQSQGNLTTSSVGVNTAVWDGNLLDSASSTALKNANVKVLRYPGGSTSDVYHWQSNSNVSGQGYVNPSNNFDAFMGVAQATGAQPMITVNYGSGTAQEAAGWVQYANKGGSGYNGPVPTYSGASSSGHQYGIKYWEIGNEIYGNGTYGSSWEYDTHAMGPSTYATNVVAYSQAMKAVDPSIKIGAVLTAPGNWPDGQTSTSSPQPWNDTVLSTACSSIDFVIAHWYPQGPGTETDANLLSTPARSRA</sequence>
<dbReference type="InterPro" id="IPR017853">
    <property type="entry name" value="GH"/>
</dbReference>
<keyword evidence="1" id="KW-0812">Transmembrane</keyword>
<keyword evidence="1" id="KW-1133">Transmembrane helix</keyword>
<keyword evidence="1" id="KW-0472">Membrane</keyword>
<dbReference type="RefSeq" id="WP_218032288.1">
    <property type="nucleotide sequence ID" value="NZ_BIFS01000002.1"/>
</dbReference>
<dbReference type="Proteomes" id="UP000287188">
    <property type="component" value="Unassembled WGS sequence"/>
</dbReference>
<name>A0A402AZF6_9CHLR</name>
<dbReference type="EMBL" id="BIFS01000002">
    <property type="protein sequence ID" value="GCE24445.1"/>
    <property type="molecule type" value="Genomic_DNA"/>
</dbReference>
<evidence type="ECO:0008006" key="4">
    <source>
        <dbReference type="Google" id="ProtNLM"/>
    </source>
</evidence>
<dbReference type="PANTHER" id="PTHR43576:SF3">
    <property type="entry name" value="ALPHA-L-ARABINOFURANOSIDASE C"/>
    <property type="match status" value="1"/>
</dbReference>
<proteinExistence type="predicted"/>
<accession>A0A402AZF6</accession>